<keyword evidence="1" id="KW-0479">Metal-binding</keyword>
<evidence type="ECO:0000313" key="7">
    <source>
        <dbReference type="Proteomes" id="UP000289738"/>
    </source>
</evidence>
<gene>
    <name evidence="6" type="ORF">Ahy_B02g061261</name>
</gene>
<evidence type="ECO:0000256" key="4">
    <source>
        <dbReference type="PROSITE-ProRule" id="PRU00325"/>
    </source>
</evidence>
<evidence type="ECO:0000256" key="2">
    <source>
        <dbReference type="ARBA" id="ARBA00022771"/>
    </source>
</evidence>
<reference evidence="6 7" key="1">
    <citation type="submission" date="2019-01" db="EMBL/GenBank/DDBJ databases">
        <title>Sequencing of cultivated peanut Arachis hypogaea provides insights into genome evolution and oil improvement.</title>
        <authorList>
            <person name="Chen X."/>
        </authorList>
    </citation>
    <scope>NUCLEOTIDE SEQUENCE [LARGE SCALE GENOMIC DNA]</scope>
    <source>
        <strain evidence="7">cv. Fuhuasheng</strain>
        <tissue evidence="6">Leaves</tissue>
    </source>
</reference>
<sequence>MNNLSQEIGITFKTLKKTEKFYKDYSKLADKLLSCPTRIYVYILKDVGFWIISKVLNHSHFCCPNRVEMLKHHRELSMFVRRTIENNEEVGIRLSKTYQSFIAAAGSHCELSFIEKDVKNYITREVRNIFEQDDAKEFGKNWNDFLTKYGVRGNKWLLELYEDRHLWISIYLDHHFWPGMRSTKGARACMLFFNKFITRNSSLIQFVKGKVNCITRSTYSTLGFTAYEVVKQVSNSAFNKFVKCQCLLFVSRGILCRHYLSALSFERVDKVTPKYILKRWSKNIKRRHTHIKSSQDGSLLEPRSKRFDDLVFRSHNICEFVSDSEELTEILHRAFDNVMAKMQEYQTKSKGKYSLSHEDATLSDVNNLQSLPCVRTRGRPKNRLGSKEKKNLALSELNLLNGGSMIPSSSSLYHA</sequence>
<proteinExistence type="predicted"/>
<evidence type="ECO:0000256" key="1">
    <source>
        <dbReference type="ARBA" id="ARBA00022723"/>
    </source>
</evidence>
<dbReference type="STRING" id="3818.A0A445AKH4"/>
<dbReference type="InterPro" id="IPR006564">
    <property type="entry name" value="Znf_PMZ"/>
</dbReference>
<comment type="caution">
    <text evidence="6">The sequence shown here is derived from an EMBL/GenBank/DDBJ whole genome shotgun (WGS) entry which is preliminary data.</text>
</comment>
<feature type="domain" description="SWIM-type" evidence="5">
    <location>
        <begin position="227"/>
        <end position="267"/>
    </location>
</feature>
<organism evidence="6 7">
    <name type="scientific">Arachis hypogaea</name>
    <name type="common">Peanut</name>
    <dbReference type="NCBI Taxonomy" id="3818"/>
    <lineage>
        <taxon>Eukaryota</taxon>
        <taxon>Viridiplantae</taxon>
        <taxon>Streptophyta</taxon>
        <taxon>Embryophyta</taxon>
        <taxon>Tracheophyta</taxon>
        <taxon>Spermatophyta</taxon>
        <taxon>Magnoliopsida</taxon>
        <taxon>eudicotyledons</taxon>
        <taxon>Gunneridae</taxon>
        <taxon>Pentapetalae</taxon>
        <taxon>rosids</taxon>
        <taxon>fabids</taxon>
        <taxon>Fabales</taxon>
        <taxon>Fabaceae</taxon>
        <taxon>Papilionoideae</taxon>
        <taxon>50 kb inversion clade</taxon>
        <taxon>dalbergioids sensu lato</taxon>
        <taxon>Dalbergieae</taxon>
        <taxon>Pterocarpus clade</taxon>
        <taxon>Arachis</taxon>
    </lineage>
</organism>
<dbReference type="AlphaFoldDB" id="A0A445AKH4"/>
<dbReference type="GO" id="GO:0008270">
    <property type="term" value="F:zinc ion binding"/>
    <property type="evidence" value="ECO:0007669"/>
    <property type="project" value="UniProtKB-KW"/>
</dbReference>
<protein>
    <recommendedName>
        <fullName evidence="5">SWIM-type domain-containing protein</fullName>
    </recommendedName>
</protein>
<keyword evidence="3" id="KW-0862">Zinc</keyword>
<keyword evidence="2 4" id="KW-0863">Zinc-finger</keyword>
<evidence type="ECO:0000256" key="3">
    <source>
        <dbReference type="ARBA" id="ARBA00022833"/>
    </source>
</evidence>
<name>A0A445AKH4_ARAHY</name>
<dbReference type="EMBL" id="SDMP01000012">
    <property type="protein sequence ID" value="RYR26942.1"/>
    <property type="molecule type" value="Genomic_DNA"/>
</dbReference>
<dbReference type="SMART" id="SM00575">
    <property type="entry name" value="ZnF_PMZ"/>
    <property type="match status" value="1"/>
</dbReference>
<dbReference type="PANTHER" id="PTHR47718">
    <property type="entry name" value="OS01G0519700 PROTEIN"/>
    <property type="match status" value="1"/>
</dbReference>
<evidence type="ECO:0000259" key="5">
    <source>
        <dbReference type="PROSITE" id="PS50966"/>
    </source>
</evidence>
<dbReference type="PROSITE" id="PS50966">
    <property type="entry name" value="ZF_SWIM"/>
    <property type="match status" value="1"/>
</dbReference>
<keyword evidence="7" id="KW-1185">Reference proteome</keyword>
<dbReference type="InterPro" id="IPR007527">
    <property type="entry name" value="Znf_SWIM"/>
</dbReference>
<dbReference type="Proteomes" id="UP000289738">
    <property type="component" value="Chromosome B02"/>
</dbReference>
<accession>A0A445AKH4</accession>
<evidence type="ECO:0000313" key="6">
    <source>
        <dbReference type="EMBL" id="RYR26942.1"/>
    </source>
</evidence>